<reference evidence="1" key="1">
    <citation type="journal article" date="2018" name="Genome Biol.">
        <title>SKESA: strategic k-mer extension for scrupulous assemblies.</title>
        <authorList>
            <person name="Souvorov A."/>
            <person name="Agarwala R."/>
            <person name="Lipman D.J."/>
        </authorList>
    </citation>
    <scope>NUCLEOTIDE SEQUENCE</scope>
    <source>
        <strain evidence="1">00-0084</strain>
    </source>
</reference>
<organism evidence="1">
    <name type="scientific">Salmonella enterica subsp. enterica serovar Rissen</name>
    <dbReference type="NCBI Taxonomy" id="399587"/>
    <lineage>
        <taxon>Bacteria</taxon>
        <taxon>Pseudomonadati</taxon>
        <taxon>Pseudomonadota</taxon>
        <taxon>Gammaproteobacteria</taxon>
        <taxon>Enterobacterales</taxon>
        <taxon>Enterobacteriaceae</taxon>
        <taxon>Salmonella</taxon>
    </lineage>
</organism>
<sequence length="78" mass="9007">MKWLWYWRRNLSQFPDFKWLLSPARSVQLGLSSTTRQSKPISFGILSRFVSASSKLKSVAFPFAYQLPADGLNIQIKL</sequence>
<evidence type="ECO:0000313" key="1">
    <source>
        <dbReference type="EMBL" id="HAB6565933.1"/>
    </source>
</evidence>
<comment type="caution">
    <text evidence="1">The sequence shown here is derived from an EMBL/GenBank/DDBJ whole genome shotgun (WGS) entry which is preliminary data.</text>
</comment>
<accession>A0A5H5ZUS6</accession>
<dbReference type="AlphaFoldDB" id="A0A5H5ZUS6"/>
<dbReference type="EMBL" id="DAAHMB010000014">
    <property type="protein sequence ID" value="HAB6565933.1"/>
    <property type="molecule type" value="Genomic_DNA"/>
</dbReference>
<reference evidence="1" key="2">
    <citation type="submission" date="2018-07" db="EMBL/GenBank/DDBJ databases">
        <authorList>
            <consortium name="NCBI Pathogen Detection Project"/>
        </authorList>
    </citation>
    <scope>NUCLEOTIDE SEQUENCE</scope>
    <source>
        <strain evidence="1">00-0084</strain>
    </source>
</reference>
<gene>
    <name evidence="1" type="ORF">GYI59_20025</name>
</gene>
<name>A0A5H5ZUS6_SALET</name>
<protein>
    <submittedName>
        <fullName evidence="1">Uncharacterized protein</fullName>
    </submittedName>
</protein>
<proteinExistence type="predicted"/>